<protein>
    <submittedName>
        <fullName evidence="1">Uncharacterized protein</fullName>
    </submittedName>
</protein>
<proteinExistence type="predicted"/>
<evidence type="ECO:0000313" key="2">
    <source>
        <dbReference type="Proteomes" id="UP000008974"/>
    </source>
</evidence>
<gene>
    <name evidence="1" type="ORF">GLP15_2247</name>
</gene>
<dbReference type="OMA" id="ITIRRQC"/>
<dbReference type="AlphaFoldDB" id="E1F741"/>
<dbReference type="VEuPathDB" id="GiardiaDB:GLP15_2247"/>
<accession>E1F741</accession>
<dbReference type="EMBL" id="ACVC01000211">
    <property type="protein sequence ID" value="EFO61713.1"/>
    <property type="molecule type" value="Genomic_DNA"/>
</dbReference>
<evidence type="ECO:0000313" key="1">
    <source>
        <dbReference type="EMBL" id="EFO61713.1"/>
    </source>
</evidence>
<reference evidence="1 2" key="1">
    <citation type="journal article" date="2010" name="BMC Genomics">
        <title>Genome analysis and comparative genomics of a Giardia intestinalis assemblage E isolate.</title>
        <authorList>
            <person name="Jerlstrom-Hultqvist J."/>
            <person name="Franzen O."/>
            <person name="Ankarklev J."/>
            <person name="Xu F."/>
            <person name="Nohynkova E."/>
            <person name="Andersson J.O."/>
            <person name="Svard S.G."/>
            <person name="Andersson B."/>
        </authorList>
    </citation>
    <scope>NUCLEOTIDE SEQUENCE [LARGE SCALE GENOMIC DNA]</scope>
    <source>
        <strain evidence="1 2">P15</strain>
    </source>
</reference>
<dbReference type="Proteomes" id="UP000008974">
    <property type="component" value="Unassembled WGS sequence"/>
</dbReference>
<organism evidence="1 2">
    <name type="scientific">Giardia intestinalis (strain P15)</name>
    <name type="common">Giardia lamblia</name>
    <dbReference type="NCBI Taxonomy" id="658858"/>
    <lineage>
        <taxon>Eukaryota</taxon>
        <taxon>Metamonada</taxon>
        <taxon>Diplomonadida</taxon>
        <taxon>Hexamitidae</taxon>
        <taxon>Giardiinae</taxon>
        <taxon>Giardia</taxon>
    </lineage>
</organism>
<name>E1F741_GIAIA</name>
<comment type="caution">
    <text evidence="1">The sequence shown here is derived from an EMBL/GenBank/DDBJ whole genome shotgun (WGS) entry which is preliminary data.</text>
</comment>
<dbReference type="OrthoDB" id="10253807at2759"/>
<sequence>MTLLEKTGTLKNKTDFSIQCILCNEEFSYHKKLYTMCQHAILCHGIQALENLLCYFSGKPIVRPNDYLCDQCHGIYVKKISHLLDKHNVNGRYYCKFCNFITTRLYLYDMHRHIRPDNMTWCIGCNKFISSRPDLLKHLKVCSNRLLNYERDYETVNESASVEAHSDTIELMYKPYAFPGHSCEETPQTLQAMKLLDKNYVTFLAYQSCRLCSKSVTIKCKACSTSYCDNCKQCDPYLCTKMVCMYCYMHAYSVWNDPVLVFTRGLFGILSGFTRPRNSTSLRNSRGLAMHGPYIAKAGAIVSEALALAVPLDRLNVPYGLERLVEATQYDDNGMPCFLADFGPYVFFAGSVIVPPLYFARDSPDPICRLEVTLLAGLDIGYPVAVVTLRAVRDFEIGRNKIREITIRRQCLTEYPWRGAARFCLDPILAIPPQHRPTELPPGTPCPKSAFSQYFAGRSPFGEPKESLVSIQ</sequence>